<feature type="domain" description="HNH nuclease" evidence="1">
    <location>
        <begin position="53"/>
        <end position="94"/>
    </location>
</feature>
<dbReference type="GO" id="GO:0004519">
    <property type="term" value="F:endonuclease activity"/>
    <property type="evidence" value="ECO:0007669"/>
    <property type="project" value="UniProtKB-KW"/>
</dbReference>
<dbReference type="SUPFAM" id="SSF54060">
    <property type="entry name" value="His-Me finger endonucleases"/>
    <property type="match status" value="1"/>
</dbReference>
<name>A0A8S5LLB4_9CAUD</name>
<dbReference type="Pfam" id="PF13392">
    <property type="entry name" value="HNH_3"/>
    <property type="match status" value="1"/>
</dbReference>
<keyword evidence="2" id="KW-0378">Hydrolase</keyword>
<proteinExistence type="predicted"/>
<reference evidence="2" key="1">
    <citation type="journal article" date="2021" name="Proc. Natl. Acad. Sci. U.S.A.">
        <title>A Catalog of Tens of Thousands of Viruses from Human Metagenomes Reveals Hidden Associations with Chronic Diseases.</title>
        <authorList>
            <person name="Tisza M.J."/>
            <person name="Buck C.B."/>
        </authorList>
    </citation>
    <scope>NUCLEOTIDE SEQUENCE</scope>
    <source>
        <strain evidence="2">Ctvok7</strain>
    </source>
</reference>
<dbReference type="EMBL" id="BK015871">
    <property type="protein sequence ID" value="DAD70861.1"/>
    <property type="molecule type" value="Genomic_DNA"/>
</dbReference>
<sequence>MTKLRALEVFMEKIVYSEDRRTAYFDGYKFRMDAKTGYYLANKPTYCGKRERLHCYVWRYFNGPIPDGYHIHHKDENKGNNEIDNLACVPVSEHTSYHSKKYSATHKEEIKKRLDASRRLASEWHRSQEGREWHSRHGVEEFKTMKKREYVCQQCGKKFMALPVGPDHKYCGNNCKSAARRKSGVDNETRTCIICGKEFTANKYSSARCCSRKCGSVLRSNKRDQMRGQRACLQHGG</sequence>
<keyword evidence="2" id="KW-0255">Endonuclease</keyword>
<dbReference type="InterPro" id="IPR003615">
    <property type="entry name" value="HNH_nuc"/>
</dbReference>
<evidence type="ECO:0000313" key="2">
    <source>
        <dbReference type="EMBL" id="DAD70861.1"/>
    </source>
</evidence>
<organism evidence="2">
    <name type="scientific">Siphoviridae sp. ctvok7</name>
    <dbReference type="NCBI Taxonomy" id="2827596"/>
    <lineage>
        <taxon>Viruses</taxon>
        <taxon>Duplodnaviria</taxon>
        <taxon>Heunggongvirae</taxon>
        <taxon>Uroviricota</taxon>
        <taxon>Caudoviricetes</taxon>
    </lineage>
</organism>
<evidence type="ECO:0000259" key="1">
    <source>
        <dbReference type="Pfam" id="PF13392"/>
    </source>
</evidence>
<accession>A0A8S5LLB4</accession>
<keyword evidence="2" id="KW-0540">Nuclease</keyword>
<protein>
    <submittedName>
        <fullName evidence="2">Homing endonuclease</fullName>
    </submittedName>
</protein>
<dbReference type="Gene3D" id="3.90.75.20">
    <property type="match status" value="1"/>
</dbReference>
<dbReference type="InterPro" id="IPR044925">
    <property type="entry name" value="His-Me_finger_sf"/>
</dbReference>